<evidence type="ECO:0000256" key="1">
    <source>
        <dbReference type="SAM" id="MobiDB-lite"/>
    </source>
</evidence>
<dbReference type="Proteomes" id="UP000298030">
    <property type="component" value="Unassembled WGS sequence"/>
</dbReference>
<feature type="region of interest" description="Disordered" evidence="1">
    <location>
        <begin position="43"/>
        <end position="85"/>
    </location>
</feature>
<organism evidence="2 3">
    <name type="scientific">Coprinellus micaceus</name>
    <name type="common">Glistening ink-cap mushroom</name>
    <name type="synonym">Coprinus micaceus</name>
    <dbReference type="NCBI Taxonomy" id="71717"/>
    <lineage>
        <taxon>Eukaryota</taxon>
        <taxon>Fungi</taxon>
        <taxon>Dikarya</taxon>
        <taxon>Basidiomycota</taxon>
        <taxon>Agaricomycotina</taxon>
        <taxon>Agaricomycetes</taxon>
        <taxon>Agaricomycetidae</taxon>
        <taxon>Agaricales</taxon>
        <taxon>Agaricineae</taxon>
        <taxon>Psathyrellaceae</taxon>
        <taxon>Coprinellus</taxon>
    </lineage>
</organism>
<gene>
    <name evidence="2" type="ORF">FA13DRAFT_1793880</name>
</gene>
<reference evidence="2 3" key="1">
    <citation type="journal article" date="2019" name="Nat. Ecol. Evol.">
        <title>Megaphylogeny resolves global patterns of mushroom evolution.</title>
        <authorList>
            <person name="Varga T."/>
            <person name="Krizsan K."/>
            <person name="Foldi C."/>
            <person name="Dima B."/>
            <person name="Sanchez-Garcia M."/>
            <person name="Sanchez-Ramirez S."/>
            <person name="Szollosi G.J."/>
            <person name="Szarkandi J.G."/>
            <person name="Papp V."/>
            <person name="Albert L."/>
            <person name="Andreopoulos W."/>
            <person name="Angelini C."/>
            <person name="Antonin V."/>
            <person name="Barry K.W."/>
            <person name="Bougher N.L."/>
            <person name="Buchanan P."/>
            <person name="Buyck B."/>
            <person name="Bense V."/>
            <person name="Catcheside P."/>
            <person name="Chovatia M."/>
            <person name="Cooper J."/>
            <person name="Damon W."/>
            <person name="Desjardin D."/>
            <person name="Finy P."/>
            <person name="Geml J."/>
            <person name="Haridas S."/>
            <person name="Hughes K."/>
            <person name="Justo A."/>
            <person name="Karasinski D."/>
            <person name="Kautmanova I."/>
            <person name="Kiss B."/>
            <person name="Kocsube S."/>
            <person name="Kotiranta H."/>
            <person name="LaButti K.M."/>
            <person name="Lechner B.E."/>
            <person name="Liimatainen K."/>
            <person name="Lipzen A."/>
            <person name="Lukacs Z."/>
            <person name="Mihaltcheva S."/>
            <person name="Morgado L.N."/>
            <person name="Niskanen T."/>
            <person name="Noordeloos M.E."/>
            <person name="Ohm R.A."/>
            <person name="Ortiz-Santana B."/>
            <person name="Ovrebo C."/>
            <person name="Racz N."/>
            <person name="Riley R."/>
            <person name="Savchenko A."/>
            <person name="Shiryaev A."/>
            <person name="Soop K."/>
            <person name="Spirin V."/>
            <person name="Szebenyi C."/>
            <person name="Tomsovsky M."/>
            <person name="Tulloss R.E."/>
            <person name="Uehling J."/>
            <person name="Grigoriev I.V."/>
            <person name="Vagvolgyi C."/>
            <person name="Papp T."/>
            <person name="Martin F.M."/>
            <person name="Miettinen O."/>
            <person name="Hibbett D.S."/>
            <person name="Nagy L.G."/>
        </authorList>
    </citation>
    <scope>NUCLEOTIDE SEQUENCE [LARGE SCALE GENOMIC DNA]</scope>
    <source>
        <strain evidence="2 3">FP101781</strain>
    </source>
</reference>
<sequence length="273" mass="28723">MSLHDHFTVSLAGLMNIVNACTDQHVSSDYILTLLEEMGIADRTSIHDPNSNNRSPTSSRRQAKARASPPSSGSLDGSLRSAPLTEGSDIDSELAMGFGAMGLSSIRAGGAIGGGHLTSQVTAPPNAPRPSARRVEHTSQSSPGSELPAGSPVREHVAVTTPGPSGVQRVAKGRLPASQRWYCVTNGVRVGVIYGWNDTKAVTFGYPSSCQHESSSAEAATQEFLDFALTTLGEIKPSSGIVVGIDGIKNMKQLRRWVEAQKKAQEAILSSSS</sequence>
<evidence type="ECO:0000313" key="3">
    <source>
        <dbReference type="Proteomes" id="UP000298030"/>
    </source>
</evidence>
<name>A0A4Y7T3N0_COPMI</name>
<feature type="compositionally biased region" description="Low complexity" evidence="1">
    <location>
        <begin position="68"/>
        <end position="81"/>
    </location>
</feature>
<feature type="region of interest" description="Disordered" evidence="1">
    <location>
        <begin position="115"/>
        <end position="152"/>
    </location>
</feature>
<proteinExistence type="predicted"/>
<dbReference type="AlphaFoldDB" id="A0A4Y7T3N0"/>
<evidence type="ECO:0000313" key="2">
    <source>
        <dbReference type="EMBL" id="TEB28730.1"/>
    </source>
</evidence>
<dbReference type="EMBL" id="QPFP01000031">
    <property type="protein sequence ID" value="TEB28730.1"/>
    <property type="molecule type" value="Genomic_DNA"/>
</dbReference>
<comment type="caution">
    <text evidence="2">The sequence shown here is derived from an EMBL/GenBank/DDBJ whole genome shotgun (WGS) entry which is preliminary data.</text>
</comment>
<protein>
    <submittedName>
        <fullName evidence="2">Uncharacterized protein</fullName>
    </submittedName>
</protein>
<keyword evidence="3" id="KW-1185">Reference proteome</keyword>
<feature type="compositionally biased region" description="Low complexity" evidence="1">
    <location>
        <begin position="49"/>
        <end position="60"/>
    </location>
</feature>
<accession>A0A4Y7T3N0</accession>